<dbReference type="PANTHER" id="PTHR35936">
    <property type="entry name" value="MEMBRANE-BOUND LYTIC MUREIN TRANSGLYCOSYLASE F"/>
    <property type="match status" value="1"/>
</dbReference>
<evidence type="ECO:0000313" key="5">
    <source>
        <dbReference type="Proteomes" id="UP000823616"/>
    </source>
</evidence>
<evidence type="ECO:0000256" key="2">
    <source>
        <dbReference type="SAM" id="SignalP"/>
    </source>
</evidence>
<feature type="domain" description="Solute-binding protein family 3/N-terminal" evidence="3">
    <location>
        <begin position="38"/>
        <end position="261"/>
    </location>
</feature>
<feature type="chain" id="PRO_5039284186" evidence="2">
    <location>
        <begin position="20"/>
        <end position="267"/>
    </location>
</feature>
<dbReference type="Gene3D" id="3.40.190.10">
    <property type="entry name" value="Periplasmic binding protein-like II"/>
    <property type="match status" value="2"/>
</dbReference>
<dbReference type="Pfam" id="PF00497">
    <property type="entry name" value="SBP_bac_3"/>
    <property type="match status" value="1"/>
</dbReference>
<feature type="signal peptide" evidence="2">
    <location>
        <begin position="1"/>
        <end position="19"/>
    </location>
</feature>
<accession>A0A9D9HG71</accession>
<comment type="caution">
    <text evidence="4">The sequence shown here is derived from an EMBL/GenBank/DDBJ whole genome shotgun (WGS) entry which is preliminary data.</text>
</comment>
<dbReference type="Proteomes" id="UP000823616">
    <property type="component" value="Unassembled WGS sequence"/>
</dbReference>
<gene>
    <name evidence="4" type="ORF">IAA96_00530</name>
</gene>
<sequence>MKRLTVCLCLLSAAALLFAGGSQDGTDNSLNDVLEKGTFIMGLDDSFPPMGFRNDDNEIVGYDVDLAREVCRRMGVELVLQPVDWAAKEMELNTKKIDCIWNGFTMTPEREEAMCFSKPYLRNAQVVVVRADSPYQTLADLAGTTVGLQAGSSAQEALDSAADFKASLAEVAEFKDNLTALLDLELRGIDAVVMDLLVANDSIRRSGKDFRILDESLAPENYGIGFRKNDVALMSRVQEILEEMAADGTVAQIAGEWFGADISVIGK</sequence>
<reference evidence="4" key="2">
    <citation type="journal article" date="2021" name="PeerJ">
        <title>Extensive microbial diversity within the chicken gut microbiome revealed by metagenomics and culture.</title>
        <authorList>
            <person name="Gilroy R."/>
            <person name="Ravi A."/>
            <person name="Getino M."/>
            <person name="Pursley I."/>
            <person name="Horton D.L."/>
            <person name="Alikhan N.F."/>
            <person name="Baker D."/>
            <person name="Gharbi K."/>
            <person name="Hall N."/>
            <person name="Watson M."/>
            <person name="Adriaenssens E.M."/>
            <person name="Foster-Nyarko E."/>
            <person name="Jarju S."/>
            <person name="Secka A."/>
            <person name="Antonio M."/>
            <person name="Oren A."/>
            <person name="Chaudhuri R.R."/>
            <person name="La Ragione R."/>
            <person name="Hildebrand F."/>
            <person name="Pallen M.J."/>
        </authorList>
    </citation>
    <scope>NUCLEOTIDE SEQUENCE</scope>
    <source>
        <strain evidence="4">B3-4054</strain>
    </source>
</reference>
<evidence type="ECO:0000256" key="1">
    <source>
        <dbReference type="ARBA" id="ARBA00022729"/>
    </source>
</evidence>
<dbReference type="AlphaFoldDB" id="A0A9D9HG71"/>
<dbReference type="SMART" id="SM00062">
    <property type="entry name" value="PBPb"/>
    <property type="match status" value="1"/>
</dbReference>
<dbReference type="PANTHER" id="PTHR35936:SF34">
    <property type="entry name" value="ABC TRANSPORTER EXTRACELLULAR-BINDING PROTEIN YCKB-RELATED"/>
    <property type="match status" value="1"/>
</dbReference>
<dbReference type="EMBL" id="JADIMS010000009">
    <property type="protein sequence ID" value="MBO8449579.1"/>
    <property type="molecule type" value="Genomic_DNA"/>
</dbReference>
<protein>
    <submittedName>
        <fullName evidence="4">Amino acid ABC transporter substrate-binding protein</fullName>
    </submittedName>
</protein>
<proteinExistence type="predicted"/>
<evidence type="ECO:0000259" key="3">
    <source>
        <dbReference type="SMART" id="SM00062"/>
    </source>
</evidence>
<name>A0A9D9HG71_9SPIR</name>
<dbReference type="CDD" id="cd00996">
    <property type="entry name" value="PBP2_AatB_like"/>
    <property type="match status" value="1"/>
</dbReference>
<organism evidence="4 5">
    <name type="scientific">Candidatus Avitreponema avistercoris</name>
    <dbReference type="NCBI Taxonomy" id="2840705"/>
    <lineage>
        <taxon>Bacteria</taxon>
        <taxon>Pseudomonadati</taxon>
        <taxon>Spirochaetota</taxon>
        <taxon>Spirochaetia</taxon>
        <taxon>Spirochaetales</taxon>
        <taxon>Candidatus Avitreponema</taxon>
    </lineage>
</organism>
<reference evidence="4" key="1">
    <citation type="submission" date="2020-10" db="EMBL/GenBank/DDBJ databases">
        <authorList>
            <person name="Gilroy R."/>
        </authorList>
    </citation>
    <scope>NUCLEOTIDE SEQUENCE</scope>
    <source>
        <strain evidence="4">B3-4054</strain>
    </source>
</reference>
<dbReference type="InterPro" id="IPR001638">
    <property type="entry name" value="Solute-binding_3/MltF_N"/>
</dbReference>
<evidence type="ECO:0000313" key="4">
    <source>
        <dbReference type="EMBL" id="MBO8449579.1"/>
    </source>
</evidence>
<dbReference type="SUPFAM" id="SSF53850">
    <property type="entry name" value="Periplasmic binding protein-like II"/>
    <property type="match status" value="1"/>
</dbReference>
<keyword evidence="1 2" id="KW-0732">Signal</keyword>